<sequence>MIGPGTGVAPFMGFMEHRHFMKEKRPAEQTFGKMWLFYGCRHKERDFLYRDRINSFFQEGILSKLTIAFSRDEDDVSGPKCRYVQDLMRTHKKELADLVMNQEAVIYVCGDANGMAKQVMEAWTEILCEYTGKSIFEVSVLLATLREEERYLQDIWT</sequence>
<dbReference type="SUPFAM" id="SSF52343">
    <property type="entry name" value="Ferredoxin reductase-like, C-terminal NADP-linked domain"/>
    <property type="match status" value="1"/>
</dbReference>
<dbReference type="Pfam" id="PF00175">
    <property type="entry name" value="NAD_binding_1"/>
    <property type="match status" value="1"/>
</dbReference>
<dbReference type="GO" id="GO:0010181">
    <property type="term" value="F:FMN binding"/>
    <property type="evidence" value="ECO:0007669"/>
    <property type="project" value="TreeGrafter"/>
</dbReference>
<evidence type="ECO:0000256" key="7">
    <source>
        <dbReference type="ARBA" id="ARBA00023002"/>
    </source>
</evidence>
<feature type="domain" description="Oxidoreductase FAD/NAD(P)-binding" evidence="8">
    <location>
        <begin position="1"/>
        <end position="119"/>
    </location>
</feature>
<accession>A0A2G8KPR7</accession>
<dbReference type="GO" id="GO:0005829">
    <property type="term" value="C:cytosol"/>
    <property type="evidence" value="ECO:0007669"/>
    <property type="project" value="TreeGrafter"/>
</dbReference>
<evidence type="ECO:0000313" key="9">
    <source>
        <dbReference type="EMBL" id="PIK49940.1"/>
    </source>
</evidence>
<evidence type="ECO:0000256" key="1">
    <source>
        <dbReference type="ARBA" id="ARBA00001917"/>
    </source>
</evidence>
<keyword evidence="5" id="KW-0274">FAD</keyword>
<proteinExistence type="predicted"/>
<evidence type="ECO:0000256" key="5">
    <source>
        <dbReference type="ARBA" id="ARBA00022827"/>
    </source>
</evidence>
<keyword evidence="6" id="KW-0521">NADP</keyword>
<dbReference type="GO" id="GO:0030586">
    <property type="term" value="F:[methionine synthase] reductase (NADPH) activity"/>
    <property type="evidence" value="ECO:0007669"/>
    <property type="project" value="TreeGrafter"/>
</dbReference>
<evidence type="ECO:0000259" key="8">
    <source>
        <dbReference type="Pfam" id="PF00175"/>
    </source>
</evidence>
<name>A0A2G8KPR7_STIJA</name>
<organism evidence="9 10">
    <name type="scientific">Stichopus japonicus</name>
    <name type="common">Sea cucumber</name>
    <dbReference type="NCBI Taxonomy" id="307972"/>
    <lineage>
        <taxon>Eukaryota</taxon>
        <taxon>Metazoa</taxon>
        <taxon>Echinodermata</taxon>
        <taxon>Eleutherozoa</taxon>
        <taxon>Echinozoa</taxon>
        <taxon>Holothuroidea</taxon>
        <taxon>Aspidochirotacea</taxon>
        <taxon>Aspidochirotida</taxon>
        <taxon>Stichopodidae</taxon>
        <taxon>Apostichopus</taxon>
    </lineage>
</organism>
<evidence type="ECO:0000256" key="3">
    <source>
        <dbReference type="ARBA" id="ARBA00022630"/>
    </source>
</evidence>
<dbReference type="InterPro" id="IPR001709">
    <property type="entry name" value="Flavoprot_Pyr_Nucl_cyt_Rdtase"/>
</dbReference>
<evidence type="ECO:0000256" key="2">
    <source>
        <dbReference type="ARBA" id="ARBA00001974"/>
    </source>
</evidence>
<keyword evidence="10" id="KW-1185">Reference proteome</keyword>
<dbReference type="InterPro" id="IPR039261">
    <property type="entry name" value="FNR_nucleotide-bd"/>
</dbReference>
<dbReference type="InterPro" id="IPR001433">
    <property type="entry name" value="OxRdtase_FAD/NAD-bd"/>
</dbReference>
<dbReference type="AlphaFoldDB" id="A0A2G8KPR7"/>
<keyword evidence="3" id="KW-0285">Flavoprotein</keyword>
<dbReference type="OrthoDB" id="1856718at2759"/>
<dbReference type="Gene3D" id="3.40.50.80">
    <property type="entry name" value="Nucleotide-binding domain of ferredoxin-NADP reductase (FNR) module"/>
    <property type="match status" value="1"/>
</dbReference>
<dbReference type="STRING" id="307972.A0A2G8KPR7"/>
<evidence type="ECO:0000313" key="10">
    <source>
        <dbReference type="Proteomes" id="UP000230750"/>
    </source>
</evidence>
<dbReference type="PANTHER" id="PTHR19384:SF84">
    <property type="entry name" value="METHIONINE SYNTHASE REDUCTASE"/>
    <property type="match status" value="1"/>
</dbReference>
<dbReference type="EMBL" id="MRZV01000440">
    <property type="protein sequence ID" value="PIK49940.1"/>
    <property type="molecule type" value="Genomic_DNA"/>
</dbReference>
<evidence type="ECO:0000256" key="6">
    <source>
        <dbReference type="ARBA" id="ARBA00022857"/>
    </source>
</evidence>
<dbReference type="Proteomes" id="UP000230750">
    <property type="component" value="Unassembled WGS sequence"/>
</dbReference>
<comment type="caution">
    <text evidence="9">The sequence shown here is derived from an EMBL/GenBank/DDBJ whole genome shotgun (WGS) entry which is preliminary data.</text>
</comment>
<dbReference type="GO" id="GO:0009086">
    <property type="term" value="P:methionine biosynthetic process"/>
    <property type="evidence" value="ECO:0007669"/>
    <property type="project" value="TreeGrafter"/>
</dbReference>
<gene>
    <name evidence="9" type="ORF">BSL78_13147</name>
</gene>
<dbReference type="PRINTS" id="PR00371">
    <property type="entry name" value="FPNCR"/>
</dbReference>
<comment type="cofactor">
    <cofactor evidence="2">
        <name>FAD</name>
        <dbReference type="ChEBI" id="CHEBI:57692"/>
    </cofactor>
</comment>
<evidence type="ECO:0000256" key="4">
    <source>
        <dbReference type="ARBA" id="ARBA00022643"/>
    </source>
</evidence>
<dbReference type="GO" id="GO:0050660">
    <property type="term" value="F:flavin adenine dinucleotide binding"/>
    <property type="evidence" value="ECO:0007669"/>
    <property type="project" value="TreeGrafter"/>
</dbReference>
<keyword evidence="7" id="KW-0560">Oxidoreductase</keyword>
<dbReference type="GO" id="GO:0050667">
    <property type="term" value="P:homocysteine metabolic process"/>
    <property type="evidence" value="ECO:0007669"/>
    <property type="project" value="TreeGrafter"/>
</dbReference>
<keyword evidence="4" id="KW-0288">FMN</keyword>
<comment type="cofactor">
    <cofactor evidence="1">
        <name>FMN</name>
        <dbReference type="ChEBI" id="CHEBI:58210"/>
    </cofactor>
</comment>
<dbReference type="FunFam" id="3.40.50.80:FF:000001">
    <property type="entry name" value="NADPH--cytochrome P450 reductase 1"/>
    <property type="match status" value="1"/>
</dbReference>
<dbReference type="PANTHER" id="PTHR19384">
    <property type="entry name" value="NITRIC OXIDE SYNTHASE-RELATED"/>
    <property type="match status" value="1"/>
</dbReference>
<protein>
    <submittedName>
        <fullName evidence="9">Putative methionine synthase reductase isoform X2</fullName>
    </submittedName>
</protein>
<reference evidence="9 10" key="1">
    <citation type="journal article" date="2017" name="PLoS Biol.">
        <title>The sea cucumber genome provides insights into morphological evolution and visceral regeneration.</title>
        <authorList>
            <person name="Zhang X."/>
            <person name="Sun L."/>
            <person name="Yuan J."/>
            <person name="Sun Y."/>
            <person name="Gao Y."/>
            <person name="Zhang L."/>
            <person name="Li S."/>
            <person name="Dai H."/>
            <person name="Hamel J.F."/>
            <person name="Liu C."/>
            <person name="Yu Y."/>
            <person name="Liu S."/>
            <person name="Lin W."/>
            <person name="Guo K."/>
            <person name="Jin S."/>
            <person name="Xu P."/>
            <person name="Storey K.B."/>
            <person name="Huan P."/>
            <person name="Zhang T."/>
            <person name="Zhou Y."/>
            <person name="Zhang J."/>
            <person name="Lin C."/>
            <person name="Li X."/>
            <person name="Xing L."/>
            <person name="Huo D."/>
            <person name="Sun M."/>
            <person name="Wang L."/>
            <person name="Mercier A."/>
            <person name="Li F."/>
            <person name="Yang H."/>
            <person name="Xiang J."/>
        </authorList>
    </citation>
    <scope>NUCLEOTIDE SEQUENCE [LARGE SCALE GENOMIC DNA]</scope>
    <source>
        <strain evidence="9">Shaxun</strain>
        <tissue evidence="9">Muscle</tissue>
    </source>
</reference>